<comment type="caution">
    <text evidence="1">The sequence shown here is derived from an EMBL/GenBank/DDBJ whole genome shotgun (WGS) entry which is preliminary data.</text>
</comment>
<dbReference type="Proteomes" id="UP001642464">
    <property type="component" value="Unassembled WGS sequence"/>
</dbReference>
<sequence>MNVSNVEGEEIEQDYPVAVLWPWDVLAALWESGQFLRWVSDQPSEASDRVEEYWRHCVNLSFFDQLDLQEGDFRMTVPLFFHADGVKIYKHQKAWVYSYASACRKGGSLETKLVFLLLREQMIVKNKSHDKVGHTIGYVVRTLMTGKYPMTNVNGERFDTSSLQAAKAGLPFAGGWRLCFAAFKGDWEARQVIHKSTRFYNAKYICEHCMASREPQFTYGDFRMNAACMSKRFTHAEYRILQGNKQSSWESDVLHVYHQGVACVLIASLVCDTLESKYEGITLKEMDQRLSQEVYKHYKTWCKERAAYTTACSHRFSLARFGKDTWSTYPELGSIFKAAVVKSMLYWCLDYLRGEQHTRGGDELRPCTILLTSSF</sequence>
<evidence type="ECO:0000313" key="1">
    <source>
        <dbReference type="EMBL" id="CAK8996757.1"/>
    </source>
</evidence>
<accession>A0ABP0I5A7</accession>
<name>A0ABP0I5A7_9DINO</name>
<proteinExistence type="predicted"/>
<organism evidence="1 2">
    <name type="scientific">Durusdinium trenchii</name>
    <dbReference type="NCBI Taxonomy" id="1381693"/>
    <lineage>
        <taxon>Eukaryota</taxon>
        <taxon>Sar</taxon>
        <taxon>Alveolata</taxon>
        <taxon>Dinophyceae</taxon>
        <taxon>Suessiales</taxon>
        <taxon>Symbiodiniaceae</taxon>
        <taxon>Durusdinium</taxon>
    </lineage>
</organism>
<evidence type="ECO:0000313" key="2">
    <source>
        <dbReference type="Proteomes" id="UP001642464"/>
    </source>
</evidence>
<keyword evidence="2" id="KW-1185">Reference proteome</keyword>
<reference evidence="1 2" key="1">
    <citation type="submission" date="2024-02" db="EMBL/GenBank/DDBJ databases">
        <authorList>
            <person name="Chen Y."/>
            <person name="Shah S."/>
            <person name="Dougan E. K."/>
            <person name="Thang M."/>
            <person name="Chan C."/>
        </authorList>
    </citation>
    <scope>NUCLEOTIDE SEQUENCE [LARGE SCALE GENOMIC DNA]</scope>
</reference>
<dbReference type="EMBL" id="CAXAMM010002592">
    <property type="protein sequence ID" value="CAK8996757.1"/>
    <property type="molecule type" value="Genomic_DNA"/>
</dbReference>
<protein>
    <submittedName>
        <fullName evidence="1">Uncharacterized protein</fullName>
    </submittedName>
</protein>
<gene>
    <name evidence="1" type="ORF">SCF082_LOCUS4928</name>
</gene>